<dbReference type="AlphaFoldDB" id="A0A0G0TXP5"/>
<protein>
    <submittedName>
        <fullName evidence="1">Uncharacterized protein</fullName>
    </submittedName>
</protein>
<sequence>MVFFIMTVMDEKALTTKEIAAINKQRKELLKALKRLSTICALFAVECEKYATYLKKKI</sequence>
<reference evidence="1 2" key="1">
    <citation type="journal article" date="2015" name="Nature">
        <title>rRNA introns, odd ribosomes, and small enigmatic genomes across a large radiation of phyla.</title>
        <authorList>
            <person name="Brown C.T."/>
            <person name="Hug L.A."/>
            <person name="Thomas B.C."/>
            <person name="Sharon I."/>
            <person name="Castelle C.J."/>
            <person name="Singh A."/>
            <person name="Wilkins M.J."/>
            <person name="Williams K.H."/>
            <person name="Banfield J.F."/>
        </authorList>
    </citation>
    <scope>NUCLEOTIDE SEQUENCE [LARGE SCALE GENOMIC DNA]</scope>
</reference>
<evidence type="ECO:0000313" key="2">
    <source>
        <dbReference type="Proteomes" id="UP000034881"/>
    </source>
</evidence>
<organism evidence="1 2">
    <name type="scientific">Candidatus Daviesbacteria bacterium GW2011_GWC2_40_12</name>
    <dbReference type="NCBI Taxonomy" id="1618431"/>
    <lineage>
        <taxon>Bacteria</taxon>
        <taxon>Candidatus Daviesiibacteriota</taxon>
    </lineage>
</organism>
<dbReference type="EMBL" id="LBYB01000001">
    <property type="protein sequence ID" value="KKR42777.1"/>
    <property type="molecule type" value="Genomic_DNA"/>
</dbReference>
<gene>
    <name evidence="1" type="ORF">UT77_C0001G0228</name>
</gene>
<evidence type="ECO:0000313" key="1">
    <source>
        <dbReference type="EMBL" id="KKR42777.1"/>
    </source>
</evidence>
<name>A0A0G0TXP5_9BACT</name>
<comment type="caution">
    <text evidence="1">The sequence shown here is derived from an EMBL/GenBank/DDBJ whole genome shotgun (WGS) entry which is preliminary data.</text>
</comment>
<dbReference type="Proteomes" id="UP000034881">
    <property type="component" value="Unassembled WGS sequence"/>
</dbReference>
<proteinExistence type="predicted"/>
<accession>A0A0G0TXP5</accession>